<dbReference type="RefSeq" id="WP_093155816.1">
    <property type="nucleotide sequence ID" value="NZ_FNEK01000021.1"/>
</dbReference>
<dbReference type="GO" id="GO:0008697">
    <property type="term" value="F:4-deoxy-L-threo-5-hexosulose-uronate ketol-isomerase activity"/>
    <property type="evidence" value="ECO:0007669"/>
    <property type="project" value="UniProtKB-UniRule"/>
</dbReference>
<gene>
    <name evidence="7" type="primary">kduI</name>
    <name evidence="8" type="ORF">SAMN04488026_102139</name>
</gene>
<feature type="binding site" evidence="7">
    <location>
        <position position="241"/>
    </location>
    <ligand>
        <name>Zn(2+)</name>
        <dbReference type="ChEBI" id="CHEBI:29105"/>
    </ligand>
</feature>
<comment type="cofactor">
    <cofactor evidence="7">
        <name>Zn(2+)</name>
        <dbReference type="ChEBI" id="CHEBI:29105"/>
    </cofactor>
    <text evidence="7">Binds 1 zinc ion per subunit.</text>
</comment>
<dbReference type="InterPro" id="IPR007045">
    <property type="entry name" value="KduI"/>
</dbReference>
<dbReference type="PANTHER" id="PTHR38461">
    <property type="entry name" value="4-DEOXY-L-THREO-5-HEXOSULOSE-URONATE KETOL-ISOMERASE"/>
    <property type="match status" value="1"/>
</dbReference>
<dbReference type="InterPro" id="IPR014710">
    <property type="entry name" value="RmlC-like_jellyroll"/>
</dbReference>
<evidence type="ECO:0000256" key="6">
    <source>
        <dbReference type="ARBA" id="ARBA00023235"/>
    </source>
</evidence>
<reference evidence="8 9" key="1">
    <citation type="submission" date="2016-10" db="EMBL/GenBank/DDBJ databases">
        <authorList>
            <person name="de Groot N.N."/>
        </authorList>
    </citation>
    <scope>NUCLEOTIDE SEQUENCE [LARGE SCALE GENOMIC DNA]</scope>
    <source>
        <strain evidence="8 9">DSM 25294</strain>
    </source>
</reference>
<keyword evidence="5 7" id="KW-0862">Zinc</keyword>
<dbReference type="InterPro" id="IPR027449">
    <property type="entry name" value="KduI_N"/>
</dbReference>
<dbReference type="Gene3D" id="2.60.120.520">
    <property type="entry name" value="pectin degrading enzyme 5-keto 4- deoxyuronate isomerase, domain 1"/>
    <property type="match status" value="1"/>
</dbReference>
<dbReference type="CDD" id="cd20491">
    <property type="entry name" value="cupin_KduI_C"/>
    <property type="match status" value="1"/>
</dbReference>
<name>A0A1G8VFY3_9RHOB</name>
<dbReference type="PIRSF" id="PIRSF006625">
    <property type="entry name" value="KduI"/>
    <property type="match status" value="1"/>
</dbReference>
<dbReference type="InterPro" id="IPR021120">
    <property type="entry name" value="KduI/IolB_isomerase"/>
</dbReference>
<comment type="similarity">
    <text evidence="3 7">Belongs to the KduI family.</text>
</comment>
<dbReference type="CDD" id="cd20294">
    <property type="entry name" value="cupin_KduI_N"/>
    <property type="match status" value="1"/>
</dbReference>
<dbReference type="PANTHER" id="PTHR38461:SF1">
    <property type="entry name" value="4-DEOXY-L-THREO-5-HEXOSULOSE-URONATE KETOL-ISOMERASE"/>
    <property type="match status" value="1"/>
</dbReference>
<dbReference type="HAMAP" id="MF_00687">
    <property type="entry name" value="KduI"/>
    <property type="match status" value="1"/>
</dbReference>
<proteinExistence type="inferred from homology"/>
<dbReference type="InterPro" id="IPR011051">
    <property type="entry name" value="RmlC_Cupin_sf"/>
</dbReference>
<comment type="pathway">
    <text evidence="2 7">Glycan metabolism; pectin degradation; 2-dehydro-3-deoxy-D-gluconate from pectin: step 4/5.</text>
</comment>
<dbReference type="EMBL" id="FNEK01000021">
    <property type="protein sequence ID" value="SDJ65016.1"/>
    <property type="molecule type" value="Genomic_DNA"/>
</dbReference>
<keyword evidence="9" id="KW-1185">Reference proteome</keyword>
<dbReference type="STRING" id="571298.SAMN04488026_102139"/>
<dbReference type="GO" id="GO:0019698">
    <property type="term" value="P:D-galacturonate catabolic process"/>
    <property type="evidence" value="ECO:0007669"/>
    <property type="project" value="TreeGrafter"/>
</dbReference>
<dbReference type="EC" id="5.3.1.17" evidence="7"/>
<organism evidence="8 9">
    <name type="scientific">Aliiruegeria lutimaris</name>
    <dbReference type="NCBI Taxonomy" id="571298"/>
    <lineage>
        <taxon>Bacteria</taxon>
        <taxon>Pseudomonadati</taxon>
        <taxon>Pseudomonadota</taxon>
        <taxon>Alphaproteobacteria</taxon>
        <taxon>Rhodobacterales</taxon>
        <taxon>Roseobacteraceae</taxon>
        <taxon>Aliiruegeria</taxon>
    </lineage>
</organism>
<dbReference type="Pfam" id="PF04962">
    <property type="entry name" value="KduI"/>
    <property type="match status" value="1"/>
</dbReference>
<dbReference type="GO" id="GO:0045490">
    <property type="term" value="P:pectin catabolic process"/>
    <property type="evidence" value="ECO:0007669"/>
    <property type="project" value="UniProtKB-UniRule"/>
</dbReference>
<dbReference type="OrthoDB" id="9770644at2"/>
<dbReference type="AlphaFoldDB" id="A0A1G8VFY3"/>
<dbReference type="UniPathway" id="UPA00545">
    <property type="reaction ID" value="UER00826"/>
</dbReference>
<evidence type="ECO:0000256" key="4">
    <source>
        <dbReference type="ARBA" id="ARBA00022723"/>
    </source>
</evidence>
<feature type="binding site" evidence="7">
    <location>
        <position position="199"/>
    </location>
    <ligand>
        <name>Zn(2+)</name>
        <dbReference type="ChEBI" id="CHEBI:29105"/>
    </ligand>
</feature>
<comment type="catalytic activity">
    <reaction evidence="1 7">
        <text>5-dehydro-4-deoxy-D-glucuronate = 3-deoxy-D-glycero-2,5-hexodiulosonate</text>
        <dbReference type="Rhea" id="RHEA:23896"/>
        <dbReference type="ChEBI" id="CHEBI:17117"/>
        <dbReference type="ChEBI" id="CHEBI:29071"/>
        <dbReference type="EC" id="5.3.1.17"/>
    </reaction>
</comment>
<dbReference type="NCBIfam" id="NF002091">
    <property type="entry name" value="PRK00924.1"/>
    <property type="match status" value="1"/>
</dbReference>
<sequence length="274" mass="29800">MLTVTTLYATDPETAKGLDTAGIRDRFHVAEMFAEGEIRLTYTHYDRMIVGGAVPAGKELTLDAVAETGTETWLARREAGILNIGETGTVTAGGESYELARGDMLYIGLGAGPVSFAGPGRFYIVSTPAHKAYPTTLIKPEDANEVKLGSAETSNDRTIYQCIHETGVQSCQLVMGYTKLHSGSVWNTMPAHTHDRRMEAYLYFDVAEGQRVFHLMGEAQETRHIVMASEEAVLSPPWSIHSGVGTGAYTFCWAMAGDNMAFTDMDMLAVADLK</sequence>
<feature type="binding site" evidence="7">
    <location>
        <position position="192"/>
    </location>
    <ligand>
        <name>Zn(2+)</name>
        <dbReference type="ChEBI" id="CHEBI:29105"/>
    </ligand>
</feature>
<evidence type="ECO:0000313" key="8">
    <source>
        <dbReference type="EMBL" id="SDJ65016.1"/>
    </source>
</evidence>
<evidence type="ECO:0000313" key="9">
    <source>
        <dbReference type="Proteomes" id="UP000199382"/>
    </source>
</evidence>
<evidence type="ECO:0000256" key="3">
    <source>
        <dbReference type="ARBA" id="ARBA00008086"/>
    </source>
</evidence>
<dbReference type="GO" id="GO:0008270">
    <property type="term" value="F:zinc ion binding"/>
    <property type="evidence" value="ECO:0007669"/>
    <property type="project" value="UniProtKB-UniRule"/>
</dbReference>
<keyword evidence="4 7" id="KW-0479">Metal-binding</keyword>
<feature type="binding site" evidence="7">
    <location>
        <position position="194"/>
    </location>
    <ligand>
        <name>Zn(2+)</name>
        <dbReference type="ChEBI" id="CHEBI:29105"/>
    </ligand>
</feature>
<accession>A0A1G8VFY3</accession>
<protein>
    <recommendedName>
        <fullName evidence="7">4-deoxy-L-threo-5-hexosulose-uronate ketol-isomerase</fullName>
        <ecNumber evidence="7">5.3.1.17</ecNumber>
    </recommendedName>
    <alternativeName>
        <fullName evidence="7">5-keto-4-deoxyuronate isomerase</fullName>
    </alternativeName>
    <alternativeName>
        <fullName evidence="7">DKI isomerase</fullName>
    </alternativeName>
</protein>
<evidence type="ECO:0000256" key="5">
    <source>
        <dbReference type="ARBA" id="ARBA00022833"/>
    </source>
</evidence>
<evidence type="ECO:0000256" key="1">
    <source>
        <dbReference type="ARBA" id="ARBA00000552"/>
    </source>
</evidence>
<keyword evidence="6 7" id="KW-0413">Isomerase</keyword>
<comment type="function">
    <text evidence="7">Catalyzes the isomerization of 5-dehydro-4-deoxy-D-glucuronate to 3-deoxy-D-glycero-2,5-hexodiulosonate.</text>
</comment>
<dbReference type="SUPFAM" id="SSF51182">
    <property type="entry name" value="RmlC-like cupins"/>
    <property type="match status" value="1"/>
</dbReference>
<dbReference type="Proteomes" id="UP000199382">
    <property type="component" value="Unassembled WGS sequence"/>
</dbReference>
<evidence type="ECO:0000256" key="7">
    <source>
        <dbReference type="HAMAP-Rule" id="MF_00687"/>
    </source>
</evidence>
<dbReference type="GO" id="GO:0042840">
    <property type="term" value="P:D-glucuronate catabolic process"/>
    <property type="evidence" value="ECO:0007669"/>
    <property type="project" value="TreeGrafter"/>
</dbReference>
<evidence type="ECO:0000256" key="2">
    <source>
        <dbReference type="ARBA" id="ARBA00005148"/>
    </source>
</evidence>
<dbReference type="Gene3D" id="2.60.120.10">
    <property type="entry name" value="Jelly Rolls"/>
    <property type="match status" value="1"/>
</dbReference>